<dbReference type="AlphaFoldDB" id="A0A9W7L453"/>
<dbReference type="OrthoDB" id="199155at2759"/>
<sequence>MGNWFSCSYEKGWNKGNACPPGFITKESCGLFTNDITCELSAAPSSEAVPVSARYNIGGEKCTSDTTNPIDGGEVPPSAGSCASGDKEIAKRFSKCCSNFFGACDLTGYSELKTCAEGQGDLVFDVWSPDGCKSKANGLSNNFQAQQWCKDANMKSGYCWIPYSMNVDMDCFPFDKGGAGQWSGVSGTATSKFGGETVILEGAGIPASEFQNAASSHHSVPLKTANIGAVSGVGFIGAAAVVGIFNRRRRLRVPKGEVPAKMEMSGKGGVIV</sequence>
<feature type="transmembrane region" description="Helical" evidence="1">
    <location>
        <begin position="225"/>
        <end position="245"/>
    </location>
</feature>
<protein>
    <submittedName>
        <fullName evidence="2">Uncharacterized protein</fullName>
    </submittedName>
</protein>
<keyword evidence="1" id="KW-1133">Transmembrane helix</keyword>
<dbReference type="Proteomes" id="UP001165065">
    <property type="component" value="Unassembled WGS sequence"/>
</dbReference>
<keyword evidence="1" id="KW-0812">Transmembrane</keyword>
<evidence type="ECO:0000313" key="3">
    <source>
        <dbReference type="Proteomes" id="UP001165065"/>
    </source>
</evidence>
<dbReference type="EMBL" id="BRYA01000003">
    <property type="protein sequence ID" value="GMI30810.1"/>
    <property type="molecule type" value="Genomic_DNA"/>
</dbReference>
<organism evidence="2 3">
    <name type="scientific">Triparma columacea</name>
    <dbReference type="NCBI Taxonomy" id="722753"/>
    <lineage>
        <taxon>Eukaryota</taxon>
        <taxon>Sar</taxon>
        <taxon>Stramenopiles</taxon>
        <taxon>Ochrophyta</taxon>
        <taxon>Bolidophyceae</taxon>
        <taxon>Parmales</taxon>
        <taxon>Triparmaceae</taxon>
        <taxon>Triparma</taxon>
    </lineage>
</organism>
<proteinExistence type="predicted"/>
<name>A0A9W7L453_9STRA</name>
<keyword evidence="3" id="KW-1185">Reference proteome</keyword>
<evidence type="ECO:0000256" key="1">
    <source>
        <dbReference type="SAM" id="Phobius"/>
    </source>
</evidence>
<keyword evidence="1" id="KW-0472">Membrane</keyword>
<reference evidence="3" key="1">
    <citation type="journal article" date="2023" name="Commun. Biol.">
        <title>Genome analysis of Parmales, the sister group of diatoms, reveals the evolutionary specialization of diatoms from phago-mixotrophs to photoautotrophs.</title>
        <authorList>
            <person name="Ban H."/>
            <person name="Sato S."/>
            <person name="Yoshikawa S."/>
            <person name="Yamada K."/>
            <person name="Nakamura Y."/>
            <person name="Ichinomiya M."/>
            <person name="Sato N."/>
            <person name="Blanc-Mathieu R."/>
            <person name="Endo H."/>
            <person name="Kuwata A."/>
            <person name="Ogata H."/>
        </authorList>
    </citation>
    <scope>NUCLEOTIDE SEQUENCE [LARGE SCALE GENOMIC DNA]</scope>
</reference>
<accession>A0A9W7L453</accession>
<evidence type="ECO:0000313" key="2">
    <source>
        <dbReference type="EMBL" id="GMI30810.1"/>
    </source>
</evidence>
<gene>
    <name evidence="2" type="ORF">TrCOL_g3233</name>
</gene>
<comment type="caution">
    <text evidence="2">The sequence shown here is derived from an EMBL/GenBank/DDBJ whole genome shotgun (WGS) entry which is preliminary data.</text>
</comment>